<dbReference type="Pfam" id="PF03235">
    <property type="entry name" value="GmrSD_N"/>
    <property type="match status" value="1"/>
</dbReference>
<dbReference type="PANTHER" id="PTHR39639:SF1">
    <property type="entry name" value="DUF262 DOMAIN-CONTAINING PROTEIN"/>
    <property type="match status" value="1"/>
</dbReference>
<feature type="domain" description="GmrSD restriction endonucleases N-terminal" evidence="2">
    <location>
        <begin position="55"/>
        <end position="138"/>
    </location>
</feature>
<proteinExistence type="predicted"/>
<organism evidence="3 4">
    <name type="scientific">Serendipita vermifera MAFF 305830</name>
    <dbReference type="NCBI Taxonomy" id="933852"/>
    <lineage>
        <taxon>Eukaryota</taxon>
        <taxon>Fungi</taxon>
        <taxon>Dikarya</taxon>
        <taxon>Basidiomycota</taxon>
        <taxon>Agaricomycotina</taxon>
        <taxon>Agaricomycetes</taxon>
        <taxon>Sebacinales</taxon>
        <taxon>Serendipitaceae</taxon>
        <taxon>Serendipita</taxon>
    </lineage>
</organism>
<dbReference type="PANTHER" id="PTHR39639">
    <property type="entry name" value="CHROMOSOME 16, WHOLE GENOME SHOTGUN SEQUENCE"/>
    <property type="match status" value="1"/>
</dbReference>
<evidence type="ECO:0000313" key="3">
    <source>
        <dbReference type="EMBL" id="KIM28817.1"/>
    </source>
</evidence>
<feature type="compositionally biased region" description="Polar residues" evidence="1">
    <location>
        <begin position="446"/>
        <end position="467"/>
    </location>
</feature>
<dbReference type="STRING" id="933852.A0A0C2XIA5"/>
<reference evidence="4" key="2">
    <citation type="submission" date="2015-01" db="EMBL/GenBank/DDBJ databases">
        <title>Evolutionary Origins and Diversification of the Mycorrhizal Mutualists.</title>
        <authorList>
            <consortium name="DOE Joint Genome Institute"/>
            <consortium name="Mycorrhizal Genomics Consortium"/>
            <person name="Kohler A."/>
            <person name="Kuo A."/>
            <person name="Nagy L.G."/>
            <person name="Floudas D."/>
            <person name="Copeland A."/>
            <person name="Barry K.W."/>
            <person name="Cichocki N."/>
            <person name="Veneault-Fourrey C."/>
            <person name="LaButti K."/>
            <person name="Lindquist E.A."/>
            <person name="Lipzen A."/>
            <person name="Lundell T."/>
            <person name="Morin E."/>
            <person name="Murat C."/>
            <person name="Riley R."/>
            <person name="Ohm R."/>
            <person name="Sun H."/>
            <person name="Tunlid A."/>
            <person name="Henrissat B."/>
            <person name="Grigoriev I.V."/>
            <person name="Hibbett D.S."/>
            <person name="Martin F."/>
        </authorList>
    </citation>
    <scope>NUCLEOTIDE SEQUENCE [LARGE SCALE GENOMIC DNA]</scope>
    <source>
        <strain evidence="4">MAFF 305830</strain>
    </source>
</reference>
<reference evidence="3 4" key="1">
    <citation type="submission" date="2014-04" db="EMBL/GenBank/DDBJ databases">
        <authorList>
            <consortium name="DOE Joint Genome Institute"/>
            <person name="Kuo A."/>
            <person name="Zuccaro A."/>
            <person name="Kohler A."/>
            <person name="Nagy L.G."/>
            <person name="Floudas D."/>
            <person name="Copeland A."/>
            <person name="Barry K.W."/>
            <person name="Cichocki N."/>
            <person name="Veneault-Fourrey C."/>
            <person name="LaButti K."/>
            <person name="Lindquist E.A."/>
            <person name="Lipzen A."/>
            <person name="Lundell T."/>
            <person name="Morin E."/>
            <person name="Murat C."/>
            <person name="Sun H."/>
            <person name="Tunlid A."/>
            <person name="Henrissat B."/>
            <person name="Grigoriev I.V."/>
            <person name="Hibbett D.S."/>
            <person name="Martin F."/>
            <person name="Nordberg H.P."/>
            <person name="Cantor M.N."/>
            <person name="Hua S.X."/>
        </authorList>
    </citation>
    <scope>NUCLEOTIDE SEQUENCE [LARGE SCALE GENOMIC DNA]</scope>
    <source>
        <strain evidence="3 4">MAFF 305830</strain>
    </source>
</reference>
<feature type="region of interest" description="Disordered" evidence="1">
    <location>
        <begin position="390"/>
        <end position="478"/>
    </location>
</feature>
<protein>
    <recommendedName>
        <fullName evidence="2">GmrSD restriction endonucleases N-terminal domain-containing protein</fullName>
    </recommendedName>
</protein>
<evidence type="ECO:0000256" key="1">
    <source>
        <dbReference type="SAM" id="MobiDB-lite"/>
    </source>
</evidence>
<name>A0A0C2XIA5_SERVB</name>
<evidence type="ECO:0000259" key="2">
    <source>
        <dbReference type="Pfam" id="PF03235"/>
    </source>
</evidence>
<gene>
    <name evidence="3" type="ORF">M408DRAFT_133723</name>
</gene>
<accession>A0A0C2XIA5</accession>
<dbReference type="Proteomes" id="UP000054097">
    <property type="component" value="Unassembled WGS sequence"/>
</dbReference>
<dbReference type="InterPro" id="IPR004919">
    <property type="entry name" value="GmrSD_N"/>
</dbReference>
<dbReference type="HOGENOM" id="CLU_013023_0_0_1"/>
<keyword evidence="4" id="KW-1185">Reference proteome</keyword>
<sequence>MPPAIIEKEESEFDSEEDQLDEDDYTLSNVLRPSRPVSYSIEKLYALMHCGDLDLEPEYQRGFVWPESKQIAIIDSILRNYYIPPVIFHVISDSTGEEKRVAIDGKQRLTSIQRFIDGIIPHKDTTTGKKYYSSKAAQVYPGRNLNILPDNLEKRFYMKQIVCVEYDGLTETQEREVFNRVQMGVPLSTAERLAAVSGHRSQTVHMLEGLMANWPEKIKLANDRKRRFILLGHIVRGVATLDASPPKITVPSNPALEKWLREPGDVRNVDSLKEDLEILIRIATDFPNTAFPASIAIILAPVEFIYATILVHRFRRQLTLEQLALAIRDMRMTARQEHPDIRMNAKVSKSLDKFVMDDMPIKLSNGEFGYQTTGPASTKRKRTIQVEDYEGDSDYVETTARMEISDDDRPRATRKKRTTEPVPARIPAKGSAGGGTRRSPLFSPNPADSNSSRAGSSVRGNPLSNASPIRGVGPFGRH</sequence>
<dbReference type="AlphaFoldDB" id="A0A0C2XIA5"/>
<dbReference type="OrthoDB" id="5419821at2759"/>
<evidence type="ECO:0000313" key="4">
    <source>
        <dbReference type="Proteomes" id="UP000054097"/>
    </source>
</evidence>
<feature type="region of interest" description="Disordered" evidence="1">
    <location>
        <begin position="366"/>
        <end position="385"/>
    </location>
</feature>
<dbReference type="EMBL" id="KN824291">
    <property type="protein sequence ID" value="KIM28817.1"/>
    <property type="molecule type" value="Genomic_DNA"/>
</dbReference>